<reference evidence="1" key="1">
    <citation type="submission" date="2021-03" db="EMBL/GenBank/DDBJ databases">
        <title>Chromosome level genome of the anhydrobiotic midge Polypedilum vanderplanki.</title>
        <authorList>
            <person name="Yoshida Y."/>
            <person name="Kikawada T."/>
            <person name="Gusev O."/>
        </authorList>
    </citation>
    <scope>NUCLEOTIDE SEQUENCE</scope>
    <source>
        <strain evidence="1">NIAS01</strain>
        <tissue evidence="1">Whole body or cell culture</tissue>
    </source>
</reference>
<keyword evidence="2" id="KW-1185">Reference proteome</keyword>
<dbReference type="PANTHER" id="PTHR21974:SF2">
    <property type="entry name" value="RE15880P"/>
    <property type="match status" value="1"/>
</dbReference>
<dbReference type="OrthoDB" id="6432391at2759"/>
<dbReference type="PANTHER" id="PTHR21974">
    <property type="entry name" value="RE15880P"/>
    <property type="match status" value="1"/>
</dbReference>
<organism evidence="1 2">
    <name type="scientific">Polypedilum vanderplanki</name>
    <name type="common">Sleeping chironomid midge</name>
    <dbReference type="NCBI Taxonomy" id="319348"/>
    <lineage>
        <taxon>Eukaryota</taxon>
        <taxon>Metazoa</taxon>
        <taxon>Ecdysozoa</taxon>
        <taxon>Arthropoda</taxon>
        <taxon>Hexapoda</taxon>
        <taxon>Insecta</taxon>
        <taxon>Pterygota</taxon>
        <taxon>Neoptera</taxon>
        <taxon>Endopterygota</taxon>
        <taxon>Diptera</taxon>
        <taxon>Nematocera</taxon>
        <taxon>Chironomoidea</taxon>
        <taxon>Chironomidae</taxon>
        <taxon>Chironominae</taxon>
        <taxon>Polypedilum</taxon>
        <taxon>Polypedilum</taxon>
    </lineage>
</organism>
<evidence type="ECO:0000313" key="2">
    <source>
        <dbReference type="Proteomes" id="UP001107558"/>
    </source>
</evidence>
<sequence length="405" mass="45810">MGCGFSSDTSSATIRDIKSPDIQSNAETFNRNRTKTKETMIQAFTRIDDEILALENLSPASRLTTAEAWVEHLQATQLSVDDTSLTMIERAVTAQVMEPINELDETTLTDDINTPVSTLERDQSDIIKVKKLALKLQVAFDVKKATENEEFLARISRGMMEVELQRLKMDMIEHARKRIETLSDSFERLRQLYLEQDGLIASVSGGTYNSSLEQSLDSELEAAREVRDRLSGVAEQWRTASNLMGAASKGSLQAFEFWSQVGQSKNSSERIQLALDTRSACHSSLVALECAQQALPNVELPHITSRQCSAVRHAIVYILTDMANENRYQHTKNVLEAYQVNTAKAIDWLFSTYKKTLDEDLTAQIDNIKVLAFRLRRERVKHFKEIVGNKMYTKPFIKMPQSGFK</sequence>
<name>A0A9J6BYH9_POLVA</name>
<dbReference type="GO" id="GO:0005929">
    <property type="term" value="C:cilium"/>
    <property type="evidence" value="ECO:0007669"/>
    <property type="project" value="TreeGrafter"/>
</dbReference>
<accession>A0A9J6BYH9</accession>
<proteinExistence type="predicted"/>
<protein>
    <submittedName>
        <fullName evidence="1">Uncharacterized protein</fullName>
    </submittedName>
</protein>
<dbReference type="EMBL" id="JADBJN010000002">
    <property type="protein sequence ID" value="KAG5674744.1"/>
    <property type="molecule type" value="Genomic_DNA"/>
</dbReference>
<dbReference type="AlphaFoldDB" id="A0A9J6BYH9"/>
<gene>
    <name evidence="1" type="ORF">PVAND_004695</name>
</gene>
<evidence type="ECO:0000313" key="1">
    <source>
        <dbReference type="EMBL" id="KAG5674744.1"/>
    </source>
</evidence>
<dbReference type="Proteomes" id="UP001107558">
    <property type="component" value="Chromosome 2"/>
</dbReference>
<comment type="caution">
    <text evidence="1">The sequence shown here is derived from an EMBL/GenBank/DDBJ whole genome shotgun (WGS) entry which is preliminary data.</text>
</comment>